<evidence type="ECO:0000313" key="1">
    <source>
        <dbReference type="EMBL" id="QLL78055.1"/>
    </source>
</evidence>
<reference evidence="1 2" key="1">
    <citation type="submission" date="2020-01" db="EMBL/GenBank/DDBJ databases">
        <title>Complete and circular genome sequences of six lactobacillus isolates from horses.</title>
        <authorList>
            <person name="Hassan H.M."/>
        </authorList>
    </citation>
    <scope>NUCLEOTIDE SEQUENCE [LARGE SCALE GENOMIC DNA]</scope>
    <source>
        <strain evidence="1 2">1A</strain>
    </source>
</reference>
<protein>
    <submittedName>
        <fullName evidence="1">Uncharacterized protein</fullName>
    </submittedName>
</protein>
<name>A0A7H9ELK7_9LACO</name>
<dbReference type="KEGG" id="lsw:GTO87_05220"/>
<dbReference type="RefSeq" id="WP_180848371.1">
    <property type="nucleotide sequence ID" value="NZ_CP047418.1"/>
</dbReference>
<evidence type="ECO:0000313" key="2">
    <source>
        <dbReference type="Proteomes" id="UP000510886"/>
    </source>
</evidence>
<dbReference type="AlphaFoldDB" id="A0A7H9ELK7"/>
<dbReference type="EMBL" id="CP047418">
    <property type="protein sequence ID" value="QLL78055.1"/>
    <property type="molecule type" value="Genomic_DNA"/>
</dbReference>
<organism evidence="1 2">
    <name type="scientific">Ligilactobacillus saerimneri</name>
    <dbReference type="NCBI Taxonomy" id="228229"/>
    <lineage>
        <taxon>Bacteria</taxon>
        <taxon>Bacillati</taxon>
        <taxon>Bacillota</taxon>
        <taxon>Bacilli</taxon>
        <taxon>Lactobacillales</taxon>
        <taxon>Lactobacillaceae</taxon>
        <taxon>Ligilactobacillus</taxon>
    </lineage>
</organism>
<gene>
    <name evidence="1" type="ORF">GTO87_05220</name>
</gene>
<proteinExistence type="predicted"/>
<dbReference type="Proteomes" id="UP000510886">
    <property type="component" value="Chromosome"/>
</dbReference>
<accession>A0A7H9ELK7</accession>
<sequence length="284" mass="32009">MDVNVTAGEQFLEQKNYAAAYEKFLQAYVSKKSMRTNHLLFTAAFAGKQYADAYAIAADYLAEYIADDALFSKYLKAGVMAGKNINVIQLLILLTPYMTSAEKEACQQVVATTLTRYQQEHPEIKKKWQYLGAYSVFEQRDLFAMAHALPTADFIAYSRQWLVDSNVHPILRASIVDDLRQLGVTEEVALINLNQEQVTVIPAQLPAMEQTEIGEEVLASLQTTANEALVGEVRLRLQIMYPFVFKTLTSERIQMIAMAPLNTTVPSENKLLQRLEAALQEWVV</sequence>